<evidence type="ECO:0000313" key="2">
    <source>
        <dbReference type="EMBL" id="MBB3986378.1"/>
    </source>
</evidence>
<dbReference type="Proteomes" id="UP000541426">
    <property type="component" value="Unassembled WGS sequence"/>
</dbReference>
<dbReference type="PROSITE" id="PS51379">
    <property type="entry name" value="4FE4S_FER_2"/>
    <property type="match status" value="1"/>
</dbReference>
<dbReference type="EMBL" id="JACIEJ010000006">
    <property type="protein sequence ID" value="MBB3986378.1"/>
    <property type="molecule type" value="Genomic_DNA"/>
</dbReference>
<feature type="domain" description="4Fe-4S ferredoxin-type" evidence="1">
    <location>
        <begin position="136"/>
        <end position="166"/>
    </location>
</feature>
<gene>
    <name evidence="2" type="ORF">GGQ68_002717</name>
</gene>
<protein>
    <submittedName>
        <fullName evidence="2">Ferredoxin</fullName>
    </submittedName>
</protein>
<evidence type="ECO:0000313" key="3">
    <source>
        <dbReference type="Proteomes" id="UP000541426"/>
    </source>
</evidence>
<comment type="caution">
    <text evidence="2">The sequence shown here is derived from an EMBL/GenBank/DDBJ whole genome shotgun (WGS) entry which is preliminary data.</text>
</comment>
<dbReference type="InterPro" id="IPR017896">
    <property type="entry name" value="4Fe4S_Fe-S-bd"/>
</dbReference>
<keyword evidence="3" id="KW-1185">Reference proteome</keyword>
<dbReference type="RefSeq" id="WP_343055937.1">
    <property type="nucleotide sequence ID" value="NZ_BAABBZ010000002.1"/>
</dbReference>
<proteinExistence type="predicted"/>
<evidence type="ECO:0000259" key="1">
    <source>
        <dbReference type="PROSITE" id="PS51379"/>
    </source>
</evidence>
<name>A0A7W6DNQ1_9RHOB</name>
<organism evidence="2 3">
    <name type="scientific">Sagittula marina</name>
    <dbReference type="NCBI Taxonomy" id="943940"/>
    <lineage>
        <taxon>Bacteria</taxon>
        <taxon>Pseudomonadati</taxon>
        <taxon>Pseudomonadota</taxon>
        <taxon>Alphaproteobacteria</taxon>
        <taxon>Rhodobacterales</taxon>
        <taxon>Roseobacteraceae</taxon>
        <taxon>Sagittula</taxon>
    </lineage>
</organism>
<sequence length="224" mass="23636">MTSLQAVDTMVRAQALAVRGAFHPGPLDGAPKGTGTILMIGPDEPRFWQVFTAAPEYSDGADDPMDRWSKRVLWAVAQDLGGRALFPSDGPPYPPFIAWAQATGACLPSPVGLLVHETAGLFVSFRGAIALTERLDLPSPAPRPCDACAAPCTTACPVGALKPGQDYDVPLCQAHVASPDGSDCRAGCLVRRACPVTSSPSTSFSRDPAQSAFHMASFMRHYPV</sequence>
<accession>A0A7W6DNQ1</accession>
<reference evidence="2 3" key="1">
    <citation type="submission" date="2020-08" db="EMBL/GenBank/DDBJ databases">
        <title>Genomic Encyclopedia of Type Strains, Phase IV (KMG-IV): sequencing the most valuable type-strain genomes for metagenomic binning, comparative biology and taxonomic classification.</title>
        <authorList>
            <person name="Goeker M."/>
        </authorList>
    </citation>
    <scope>NUCLEOTIDE SEQUENCE [LARGE SCALE GENOMIC DNA]</scope>
    <source>
        <strain evidence="2 3">DSM 102235</strain>
    </source>
</reference>
<dbReference type="AlphaFoldDB" id="A0A7W6DNQ1"/>